<dbReference type="PANTHER" id="PTHR28511">
    <property type="entry name" value="ENDONUCLEASE V"/>
    <property type="match status" value="1"/>
</dbReference>
<dbReference type="Gene3D" id="3.30.2170.10">
    <property type="entry name" value="archaeoglobus fulgidus dsm 4304 superfamily"/>
    <property type="match status" value="1"/>
</dbReference>
<sequence>MSVAGRETPGTVEEAYAIQDALRPLVDLVGPGPAEPATVAGLDVAYADDDDRLAAAVTVLDARSLAVVDSAVVVARPAFGYVPGLFAFRELPALLDALDRLAVRPDLLICDGHGLAHPRRFGLACHLGVVTGLPTVGVGKTSLVGRWEPPAPRRGAWSALRDDDGEVLGRVLRTRDGVKPVFVSVGHRVSLDNACARVLAATPRYRLPETVRTADRLCRDALRGHLRPGQGR</sequence>
<feature type="binding site" evidence="6">
    <location>
        <position position="43"/>
    </location>
    <ligand>
        <name>Mg(2+)</name>
        <dbReference type="ChEBI" id="CHEBI:18420"/>
    </ligand>
</feature>
<dbReference type="EMBL" id="LT607751">
    <property type="protein sequence ID" value="SCG44820.1"/>
    <property type="molecule type" value="Genomic_DNA"/>
</dbReference>
<comment type="similarity">
    <text evidence="6">Belongs to the endonuclease V family.</text>
</comment>
<keyword evidence="4 6" id="KW-0255">Endonuclease</keyword>
<evidence type="ECO:0000313" key="8">
    <source>
        <dbReference type="Proteomes" id="UP000198210"/>
    </source>
</evidence>
<dbReference type="NCBIfam" id="NF008629">
    <property type="entry name" value="PRK11617.1"/>
    <property type="match status" value="1"/>
</dbReference>
<evidence type="ECO:0000256" key="4">
    <source>
        <dbReference type="ARBA" id="ARBA00022759"/>
    </source>
</evidence>
<gene>
    <name evidence="6" type="primary">nfi</name>
    <name evidence="7" type="ORF">GA0074704_1645</name>
</gene>
<keyword evidence="2 6" id="KW-0963">Cytoplasm</keyword>
<dbReference type="GO" id="GO:0043737">
    <property type="term" value="F:deoxyribonuclease V activity"/>
    <property type="evidence" value="ECO:0007669"/>
    <property type="project" value="UniProtKB-UniRule"/>
</dbReference>
<keyword evidence="6" id="KW-0460">Magnesium</keyword>
<feature type="binding site" evidence="6">
    <location>
        <position position="111"/>
    </location>
    <ligand>
        <name>Mg(2+)</name>
        <dbReference type="ChEBI" id="CHEBI:18420"/>
    </ligand>
</feature>
<evidence type="ECO:0000256" key="2">
    <source>
        <dbReference type="ARBA" id="ARBA00022490"/>
    </source>
</evidence>
<dbReference type="GO" id="GO:0003727">
    <property type="term" value="F:single-stranded RNA binding"/>
    <property type="evidence" value="ECO:0007669"/>
    <property type="project" value="TreeGrafter"/>
</dbReference>
<reference evidence="7 8" key="1">
    <citation type="submission" date="2016-06" db="EMBL/GenBank/DDBJ databases">
        <authorList>
            <person name="Kjaerup R.B."/>
            <person name="Dalgaard T.S."/>
            <person name="Juul-Madsen H.R."/>
        </authorList>
    </citation>
    <scope>NUCLEOTIDE SEQUENCE [LARGE SCALE GENOMIC DNA]</scope>
    <source>
        <strain evidence="7 8">DSM 45097</strain>
    </source>
</reference>
<keyword evidence="8" id="KW-1185">Reference proteome</keyword>
<dbReference type="AlphaFoldDB" id="A0A1C5HFP2"/>
<dbReference type="GO" id="GO:0005737">
    <property type="term" value="C:cytoplasm"/>
    <property type="evidence" value="ECO:0007669"/>
    <property type="project" value="UniProtKB-SubCell"/>
</dbReference>
<dbReference type="Pfam" id="PF04493">
    <property type="entry name" value="Endonuclease_5"/>
    <property type="match status" value="1"/>
</dbReference>
<comment type="subcellular location">
    <subcellularLocation>
        <location evidence="1 6">Cytoplasm</location>
    </subcellularLocation>
</comment>
<keyword evidence="6" id="KW-0234">DNA repair</keyword>
<evidence type="ECO:0000256" key="3">
    <source>
        <dbReference type="ARBA" id="ARBA00022722"/>
    </source>
</evidence>
<dbReference type="GO" id="GO:0016891">
    <property type="term" value="F:RNA endonuclease activity producing 5'-phosphomonoesters, hydrolytic mechanism"/>
    <property type="evidence" value="ECO:0007669"/>
    <property type="project" value="TreeGrafter"/>
</dbReference>
<name>A0A1C5HFP2_9ACTN</name>
<dbReference type="PANTHER" id="PTHR28511:SF1">
    <property type="entry name" value="ENDONUCLEASE V"/>
    <property type="match status" value="1"/>
</dbReference>
<dbReference type="HAMAP" id="MF_00801">
    <property type="entry name" value="Endonuclease_5"/>
    <property type="match status" value="1"/>
</dbReference>
<evidence type="ECO:0000313" key="7">
    <source>
        <dbReference type="EMBL" id="SCG44820.1"/>
    </source>
</evidence>
<keyword evidence="6" id="KW-0227">DNA damage</keyword>
<dbReference type="InterPro" id="IPR007581">
    <property type="entry name" value="Endonuclease-V"/>
</dbReference>
<dbReference type="CDD" id="cd06559">
    <property type="entry name" value="Endonuclease_V"/>
    <property type="match status" value="1"/>
</dbReference>
<dbReference type="GO" id="GO:0000287">
    <property type="term" value="F:magnesium ion binding"/>
    <property type="evidence" value="ECO:0007669"/>
    <property type="project" value="UniProtKB-UniRule"/>
</dbReference>
<protein>
    <recommendedName>
        <fullName evidence="6">Endonuclease V</fullName>
        <ecNumber evidence="6">3.1.21.7</ecNumber>
    </recommendedName>
    <alternativeName>
        <fullName evidence="6">Deoxyinosine 3'endonuclease</fullName>
    </alternativeName>
    <alternativeName>
        <fullName evidence="6">Deoxyribonuclease V</fullName>
        <shortName evidence="6">DNase V</shortName>
    </alternativeName>
</protein>
<comment type="cofactor">
    <cofactor evidence="6">
        <name>Mg(2+)</name>
        <dbReference type="ChEBI" id="CHEBI:18420"/>
    </cofactor>
</comment>
<keyword evidence="3 6" id="KW-0540">Nuclease</keyword>
<keyword evidence="5 6" id="KW-0378">Hydrolase</keyword>
<proteinExistence type="inferred from homology"/>
<comment type="function">
    <text evidence="6">DNA repair enzyme involved in the repair of deaminated bases. Selectively cleaves double-stranded DNA at the second phosphodiester bond 3' to a deoxyinosine leaving behind the intact lesion on the nicked DNA.</text>
</comment>
<dbReference type="Proteomes" id="UP000198210">
    <property type="component" value="Chromosome I"/>
</dbReference>
<feature type="site" description="Interaction with target DNA" evidence="6">
    <location>
        <position position="81"/>
    </location>
</feature>
<evidence type="ECO:0000256" key="5">
    <source>
        <dbReference type="ARBA" id="ARBA00022801"/>
    </source>
</evidence>
<keyword evidence="6" id="KW-0479">Metal-binding</keyword>
<evidence type="ECO:0000256" key="6">
    <source>
        <dbReference type="HAMAP-Rule" id="MF_00801"/>
    </source>
</evidence>
<dbReference type="GO" id="GO:0006281">
    <property type="term" value="P:DNA repair"/>
    <property type="evidence" value="ECO:0007669"/>
    <property type="project" value="UniProtKB-UniRule"/>
</dbReference>
<comment type="catalytic activity">
    <reaction evidence="6">
        <text>Endonucleolytic cleavage at apurinic or apyrimidinic sites to products with a 5'-phosphate.</text>
        <dbReference type="EC" id="3.1.21.7"/>
    </reaction>
</comment>
<accession>A0A1C5HFP2</accession>
<evidence type="ECO:0000256" key="1">
    <source>
        <dbReference type="ARBA" id="ARBA00004496"/>
    </source>
</evidence>
<dbReference type="EC" id="3.1.21.7" evidence="6"/>
<dbReference type="RefSeq" id="WP_088969942.1">
    <property type="nucleotide sequence ID" value="NZ_JBHLYF010000042.1"/>
</dbReference>
<organism evidence="7 8">
    <name type="scientific">Micromonospora siamensis</name>
    <dbReference type="NCBI Taxonomy" id="299152"/>
    <lineage>
        <taxon>Bacteria</taxon>
        <taxon>Bacillati</taxon>
        <taxon>Actinomycetota</taxon>
        <taxon>Actinomycetes</taxon>
        <taxon>Micromonosporales</taxon>
        <taxon>Micromonosporaceae</taxon>
        <taxon>Micromonospora</taxon>
    </lineage>
</organism>